<reference evidence="4" key="1">
    <citation type="submission" date="2016-10" db="EMBL/GenBank/DDBJ databases">
        <authorList>
            <person name="Varghese N."/>
            <person name="Submissions S."/>
        </authorList>
    </citation>
    <scope>NUCLEOTIDE SEQUENCE [LARGE SCALE GENOMIC DNA]</scope>
    <source>
        <strain evidence="4">CGMCC 1.10223</strain>
    </source>
</reference>
<feature type="compositionally biased region" description="Pro residues" evidence="1">
    <location>
        <begin position="139"/>
        <end position="155"/>
    </location>
</feature>
<gene>
    <name evidence="3" type="ORF">SAMN04487969_1238</name>
</gene>
<feature type="transmembrane region" description="Helical" evidence="2">
    <location>
        <begin position="37"/>
        <end position="58"/>
    </location>
</feature>
<dbReference type="AlphaFoldDB" id="A0A1I2HI18"/>
<feature type="region of interest" description="Disordered" evidence="1">
    <location>
        <begin position="123"/>
        <end position="157"/>
    </location>
</feature>
<keyword evidence="2" id="KW-0472">Membrane</keyword>
<keyword evidence="4" id="KW-1185">Reference proteome</keyword>
<proteinExistence type="predicted"/>
<feature type="region of interest" description="Disordered" evidence="1">
    <location>
        <begin position="92"/>
        <end position="111"/>
    </location>
</feature>
<feature type="compositionally biased region" description="Basic and acidic residues" evidence="1">
    <location>
        <begin position="124"/>
        <end position="135"/>
    </location>
</feature>
<evidence type="ECO:0000256" key="1">
    <source>
        <dbReference type="SAM" id="MobiDB-lite"/>
    </source>
</evidence>
<name>A0A1I2HI18_9BACL</name>
<evidence type="ECO:0000313" key="4">
    <source>
        <dbReference type="Proteomes" id="UP000183410"/>
    </source>
</evidence>
<dbReference type="EMBL" id="FONN01000023">
    <property type="protein sequence ID" value="SFF28537.1"/>
    <property type="molecule type" value="Genomic_DNA"/>
</dbReference>
<protein>
    <submittedName>
        <fullName evidence="3">Uncharacterized protein</fullName>
    </submittedName>
</protein>
<accession>A0A1I2HI18</accession>
<sequence length="188" mass="21080">MEMAAGFWHKAIGVLWAALGLIIYPNTLPQSGYGVDGIIASWIVFFLFPGVSLICFGVRKHRRFKWKQKYLDEQEPFLLQFRLEIQKLEHEQELGREERKQAEEAEEAARLGAEKEATLAAMRAETEAAARREATNRITPPPPPPSSTPPPPPLMPKNISCPGCGARKVLQPMQSLECEYCGTVLVYS</sequence>
<organism evidence="3 4">
    <name type="scientific">Paenibacillus algorifonticola</name>
    <dbReference type="NCBI Taxonomy" id="684063"/>
    <lineage>
        <taxon>Bacteria</taxon>
        <taxon>Bacillati</taxon>
        <taxon>Bacillota</taxon>
        <taxon>Bacilli</taxon>
        <taxon>Bacillales</taxon>
        <taxon>Paenibacillaceae</taxon>
        <taxon>Paenibacillus</taxon>
    </lineage>
</organism>
<keyword evidence="2" id="KW-0812">Transmembrane</keyword>
<keyword evidence="2" id="KW-1133">Transmembrane helix</keyword>
<feature type="transmembrane region" description="Helical" evidence="2">
    <location>
        <begin position="7"/>
        <end position="25"/>
    </location>
</feature>
<evidence type="ECO:0000313" key="3">
    <source>
        <dbReference type="EMBL" id="SFF28537.1"/>
    </source>
</evidence>
<evidence type="ECO:0000256" key="2">
    <source>
        <dbReference type="SAM" id="Phobius"/>
    </source>
</evidence>
<dbReference type="Proteomes" id="UP000183410">
    <property type="component" value="Unassembled WGS sequence"/>
</dbReference>